<evidence type="ECO:0000313" key="2">
    <source>
        <dbReference type="Proteomes" id="UP001157502"/>
    </source>
</evidence>
<protein>
    <submittedName>
        <fullName evidence="1">Uncharacterized protein</fullName>
    </submittedName>
</protein>
<keyword evidence="2" id="KW-1185">Reference proteome</keyword>
<comment type="caution">
    <text evidence="1">The sequence shown here is derived from an EMBL/GenBank/DDBJ whole genome shotgun (WGS) entry which is preliminary data.</text>
</comment>
<name>A0ACC2GYQ4_DALPE</name>
<organism evidence="1 2">
    <name type="scientific">Dallia pectoralis</name>
    <name type="common">Alaska blackfish</name>
    <dbReference type="NCBI Taxonomy" id="75939"/>
    <lineage>
        <taxon>Eukaryota</taxon>
        <taxon>Metazoa</taxon>
        <taxon>Chordata</taxon>
        <taxon>Craniata</taxon>
        <taxon>Vertebrata</taxon>
        <taxon>Euteleostomi</taxon>
        <taxon>Actinopterygii</taxon>
        <taxon>Neopterygii</taxon>
        <taxon>Teleostei</taxon>
        <taxon>Protacanthopterygii</taxon>
        <taxon>Esociformes</taxon>
        <taxon>Umbridae</taxon>
        <taxon>Dallia</taxon>
    </lineage>
</organism>
<dbReference type="Proteomes" id="UP001157502">
    <property type="component" value="Chromosome 7"/>
</dbReference>
<sequence length="262" mass="29951">MHFFRSWFTVSLYRTIRIGVGGPWTAGDAAMSRRRVSVKELGQVDCQGWLYRKKEGKGFLGTKWKKYWFVLKKNSLYWYPAKTAEKAEGYVNLTNFTVDQATECKKKHAMKASHPNVVTLYFAAESLREMNIWLSKLSVSEAAEVAEKLNELNYGECYSEASDQEEVESLDTSCPLYSEQLTTDSINGDVPPPRSTSSPCHCPVSVPVPTSIMTSETMESSWLDVGTPEDSERRKKRMGQGRRPRREQRRAHPMRWKPCTSI</sequence>
<accession>A0ACC2GYQ4</accession>
<dbReference type="EMBL" id="CM055734">
    <property type="protein sequence ID" value="KAJ8008878.1"/>
    <property type="molecule type" value="Genomic_DNA"/>
</dbReference>
<reference evidence="1" key="1">
    <citation type="submission" date="2021-05" db="EMBL/GenBank/DDBJ databases">
        <authorList>
            <person name="Pan Q."/>
            <person name="Jouanno E."/>
            <person name="Zahm M."/>
            <person name="Klopp C."/>
            <person name="Cabau C."/>
            <person name="Louis A."/>
            <person name="Berthelot C."/>
            <person name="Parey E."/>
            <person name="Roest Crollius H."/>
            <person name="Montfort J."/>
            <person name="Robinson-Rechavi M."/>
            <person name="Bouchez O."/>
            <person name="Lampietro C."/>
            <person name="Lopez Roques C."/>
            <person name="Donnadieu C."/>
            <person name="Postlethwait J."/>
            <person name="Bobe J."/>
            <person name="Dillon D."/>
            <person name="Chandos A."/>
            <person name="von Hippel F."/>
            <person name="Guiguen Y."/>
        </authorList>
    </citation>
    <scope>NUCLEOTIDE SEQUENCE</scope>
    <source>
        <strain evidence="1">YG-Jan2019</strain>
    </source>
</reference>
<proteinExistence type="predicted"/>
<evidence type="ECO:0000313" key="1">
    <source>
        <dbReference type="EMBL" id="KAJ8008878.1"/>
    </source>
</evidence>
<gene>
    <name evidence="1" type="ORF">DPEC_G00083010</name>
</gene>